<name>A0A0E9UGD5_ANGAN</name>
<proteinExistence type="predicted"/>
<accession>A0A0E9UGD5</accession>
<reference evidence="1" key="2">
    <citation type="journal article" date="2015" name="Fish Shellfish Immunol.">
        <title>Early steps in the European eel (Anguilla anguilla)-Vibrio vulnificus interaction in the gills: Role of the RtxA13 toxin.</title>
        <authorList>
            <person name="Callol A."/>
            <person name="Pajuelo D."/>
            <person name="Ebbesson L."/>
            <person name="Teles M."/>
            <person name="MacKenzie S."/>
            <person name="Amaro C."/>
        </authorList>
    </citation>
    <scope>NUCLEOTIDE SEQUENCE</scope>
</reference>
<dbReference type="AlphaFoldDB" id="A0A0E9UGD5"/>
<protein>
    <submittedName>
        <fullName evidence="1">Uncharacterized protein</fullName>
    </submittedName>
</protein>
<dbReference type="EMBL" id="GBXM01044534">
    <property type="protein sequence ID" value="JAH64043.1"/>
    <property type="molecule type" value="Transcribed_RNA"/>
</dbReference>
<reference evidence="1" key="1">
    <citation type="submission" date="2014-11" db="EMBL/GenBank/DDBJ databases">
        <authorList>
            <person name="Amaro Gonzalez C."/>
        </authorList>
    </citation>
    <scope>NUCLEOTIDE SEQUENCE</scope>
</reference>
<evidence type="ECO:0000313" key="1">
    <source>
        <dbReference type="EMBL" id="JAH64043.1"/>
    </source>
</evidence>
<sequence>MGTEITPWQLFNKEDTMNKLNLNKHFVVSLFPSTHHVIKTC</sequence>
<organism evidence="1">
    <name type="scientific">Anguilla anguilla</name>
    <name type="common">European freshwater eel</name>
    <name type="synonym">Muraena anguilla</name>
    <dbReference type="NCBI Taxonomy" id="7936"/>
    <lineage>
        <taxon>Eukaryota</taxon>
        <taxon>Metazoa</taxon>
        <taxon>Chordata</taxon>
        <taxon>Craniata</taxon>
        <taxon>Vertebrata</taxon>
        <taxon>Euteleostomi</taxon>
        <taxon>Actinopterygii</taxon>
        <taxon>Neopterygii</taxon>
        <taxon>Teleostei</taxon>
        <taxon>Anguilliformes</taxon>
        <taxon>Anguillidae</taxon>
        <taxon>Anguilla</taxon>
    </lineage>
</organism>